<accession>A0A0M4RGH0</accession>
<reference evidence="2" key="1">
    <citation type="submission" date="2015-09" db="EMBL/GenBank/DDBJ databases">
        <authorList>
            <person name="Kook J.-K."/>
            <person name="Park S.-N."/>
            <person name="Lim Y.K."/>
            <person name="Jo E."/>
        </authorList>
    </citation>
    <scope>NUCLEOTIDE SEQUENCE [LARGE SCALE GENOMIC DNA]</scope>
    <source>
        <strain evidence="2">KCOM 1279</strain>
    </source>
</reference>
<dbReference type="EMBL" id="CP012713">
    <property type="protein sequence ID" value="ALF18624.1"/>
    <property type="molecule type" value="Genomic_DNA"/>
</dbReference>
<organism evidence="1 2">
    <name type="scientific">Fusobacterium animalis</name>
    <dbReference type="NCBI Taxonomy" id="76859"/>
    <lineage>
        <taxon>Bacteria</taxon>
        <taxon>Fusobacteriati</taxon>
        <taxon>Fusobacteriota</taxon>
        <taxon>Fusobacteriia</taxon>
        <taxon>Fusobacteriales</taxon>
        <taxon>Fusobacteriaceae</taxon>
        <taxon>Fusobacterium</taxon>
    </lineage>
</organism>
<proteinExistence type="predicted"/>
<gene>
    <name evidence="1" type="ORF">RN98_10750</name>
</gene>
<dbReference type="AlphaFoldDB" id="A0A0M4RGH0"/>
<dbReference type="OrthoDB" id="88028at2"/>
<protein>
    <submittedName>
        <fullName evidence="1">Uncharacterized protein</fullName>
    </submittedName>
</protein>
<dbReference type="PATRIC" id="fig|76859.3.peg.2170"/>
<dbReference type="Proteomes" id="UP000063147">
    <property type="component" value="Chromosome"/>
</dbReference>
<dbReference type="RefSeq" id="WP_005906147.1">
    <property type="nucleotide sequence ID" value="NZ_CP012713.1"/>
</dbReference>
<evidence type="ECO:0000313" key="2">
    <source>
        <dbReference type="Proteomes" id="UP000063147"/>
    </source>
</evidence>
<name>A0A0M4RGH0_9FUSO</name>
<evidence type="ECO:0000313" key="1">
    <source>
        <dbReference type="EMBL" id="ALF18624.1"/>
    </source>
</evidence>
<sequence>MKRIVYIRGKFKGTNKEMKEAYFYAKEMMTKYDLKPQYIGVIATEGWRNPGILTIKRKEKQLLEDLEKNKKIESIEIITKEMEGKEILYNKSYFLISQKYGIIAFWTNTNIEKINFEEILEEMKKYVEPGIEEICDWESGSSPIVYVHNGESTIKRTGKFQDKITVIYKKVTPLDIPIEV</sequence>